<dbReference type="AlphaFoldDB" id="A0A1D6NZY0"/>
<reference evidence="1" key="1">
    <citation type="submission" date="2015-12" db="EMBL/GenBank/DDBJ databases">
        <title>Update maize B73 reference genome by single molecule sequencing technologies.</title>
        <authorList>
            <consortium name="Maize Genome Sequencing Project"/>
            <person name="Ware D."/>
        </authorList>
    </citation>
    <scope>NUCLEOTIDE SEQUENCE</scope>
    <source>
        <tissue evidence="1">Seedling</tissue>
    </source>
</reference>
<sequence length="72" mass="8295">MSYQWPLPPRRLTAPRPHRCPPPMAVCFWWSSLLPSLSCPADPNRMLPNRCVASHGLFITTSTYLFFFVRSS</sequence>
<proteinExistence type="predicted"/>
<dbReference type="EMBL" id="CM000785">
    <property type="protein sequence ID" value="AQL03458.1"/>
    <property type="molecule type" value="Genomic_DNA"/>
</dbReference>
<gene>
    <name evidence="1" type="ORF">ZEAMMB73_Zm00001d045940</name>
</gene>
<protein>
    <submittedName>
        <fullName evidence="1">Uncharacterized protein</fullName>
    </submittedName>
</protein>
<organism evidence="1">
    <name type="scientific">Zea mays</name>
    <name type="common">Maize</name>
    <dbReference type="NCBI Taxonomy" id="4577"/>
    <lineage>
        <taxon>Eukaryota</taxon>
        <taxon>Viridiplantae</taxon>
        <taxon>Streptophyta</taxon>
        <taxon>Embryophyta</taxon>
        <taxon>Tracheophyta</taxon>
        <taxon>Spermatophyta</taxon>
        <taxon>Magnoliopsida</taxon>
        <taxon>Liliopsida</taxon>
        <taxon>Poales</taxon>
        <taxon>Poaceae</taxon>
        <taxon>PACMAD clade</taxon>
        <taxon>Panicoideae</taxon>
        <taxon>Andropogonodae</taxon>
        <taxon>Andropogoneae</taxon>
        <taxon>Tripsacinae</taxon>
        <taxon>Zea</taxon>
    </lineage>
</organism>
<accession>A0A1D6NZY0</accession>
<evidence type="ECO:0000313" key="1">
    <source>
        <dbReference type="EMBL" id="AQL03458.1"/>
    </source>
</evidence>
<name>A0A1D6NZY0_MAIZE</name>